<dbReference type="AlphaFoldDB" id="A0A0F3MAI8"/>
<dbReference type="Gene3D" id="1.25.40.10">
    <property type="entry name" value="Tetratricopeptide repeat domain"/>
    <property type="match status" value="1"/>
</dbReference>
<dbReference type="InterPro" id="IPR011990">
    <property type="entry name" value="TPR-like_helical_dom_sf"/>
</dbReference>
<gene>
    <name evidence="1" type="ORF">OTSGILL_1371</name>
</gene>
<accession>A0A0F3MAI8</accession>
<evidence type="ECO:0000313" key="1">
    <source>
        <dbReference type="EMBL" id="KJV52646.1"/>
    </source>
</evidence>
<dbReference type="EMBL" id="LANO01000019">
    <property type="protein sequence ID" value="KJV52646.1"/>
    <property type="molecule type" value="Genomic_DNA"/>
</dbReference>
<organism evidence="1 2">
    <name type="scientific">Orientia tsutsugamushi str. Gilliam</name>
    <dbReference type="NCBI Taxonomy" id="1359184"/>
    <lineage>
        <taxon>Bacteria</taxon>
        <taxon>Pseudomonadati</taxon>
        <taxon>Pseudomonadota</taxon>
        <taxon>Alphaproteobacteria</taxon>
        <taxon>Rickettsiales</taxon>
        <taxon>Rickettsiaceae</taxon>
        <taxon>Rickettsieae</taxon>
        <taxon>Orientia</taxon>
    </lineage>
</organism>
<dbReference type="SUPFAM" id="SSF48452">
    <property type="entry name" value="TPR-like"/>
    <property type="match status" value="1"/>
</dbReference>
<comment type="caution">
    <text evidence="1">The sequence shown here is derived from an EMBL/GenBank/DDBJ whole genome shotgun (WGS) entry which is preliminary data.</text>
</comment>
<protein>
    <submittedName>
        <fullName evidence="1">Putative tetratricopeptide repeat protein</fullName>
    </submittedName>
</protein>
<proteinExistence type="predicted"/>
<dbReference type="PATRIC" id="fig|1359184.3.peg.664"/>
<evidence type="ECO:0000313" key="2">
    <source>
        <dbReference type="Proteomes" id="UP000033769"/>
    </source>
</evidence>
<reference evidence="1 2" key="1">
    <citation type="submission" date="2015-02" db="EMBL/GenBank/DDBJ databases">
        <title>Genome Sequencing of Rickettsiales.</title>
        <authorList>
            <person name="Daugherty S.C."/>
            <person name="Su Q."/>
            <person name="Abolude K."/>
            <person name="Beier-Sexton M."/>
            <person name="Carlyon J.A."/>
            <person name="Carter R."/>
            <person name="Day N.P."/>
            <person name="Dumler S.J."/>
            <person name="Dyachenko V."/>
            <person name="Godinez A."/>
            <person name="Kurtti T.J."/>
            <person name="Lichay M."/>
            <person name="Mullins K.E."/>
            <person name="Ott S."/>
            <person name="Pappas-Brown V."/>
            <person name="Paris D.H."/>
            <person name="Patel P."/>
            <person name="Richards A.L."/>
            <person name="Sadzewicz L."/>
            <person name="Sears K."/>
            <person name="Seidman D."/>
            <person name="Sengamalay N."/>
            <person name="Stenos J."/>
            <person name="Tallon L.J."/>
            <person name="Vincent G."/>
            <person name="Fraser C.M."/>
            <person name="Munderloh U."/>
            <person name="Dunning-Hotopp J.C."/>
        </authorList>
    </citation>
    <scope>NUCLEOTIDE SEQUENCE [LARGE SCALE GENOMIC DNA]</scope>
    <source>
        <strain evidence="1 2">Gilliam</strain>
    </source>
</reference>
<dbReference type="Proteomes" id="UP000033769">
    <property type="component" value="Unassembled WGS sequence"/>
</dbReference>
<name>A0A0F3MAI8_ORITS</name>
<sequence>MNYITAVLLLRLLNTAIVIKKIISSYNRKLMQYRTMVAEKINIKISVFELNKYQEAIENFHFAIQYKPNCIEAYYNKVVYLLELNNVRRQ</sequence>